<feature type="domain" description="Flavodoxin-like" evidence="2">
    <location>
        <begin position="3"/>
        <end position="193"/>
    </location>
</feature>
<dbReference type="eggNOG" id="COG0655">
    <property type="taxonomic scope" value="Bacteria"/>
</dbReference>
<dbReference type="PANTHER" id="PTHR30546:SF23">
    <property type="entry name" value="FLAVOPROTEIN-LIKE PROTEIN YCP4-RELATED"/>
    <property type="match status" value="1"/>
</dbReference>
<dbReference type="HOGENOM" id="CLU_051402_0_2_12"/>
<dbReference type="InterPro" id="IPR005025">
    <property type="entry name" value="FMN_Rdtase-like_dom"/>
</dbReference>
<dbReference type="InterPro" id="IPR010089">
    <property type="entry name" value="Flavoprotein_WrbA-like"/>
</dbReference>
<dbReference type="PROSITE" id="PS50902">
    <property type="entry name" value="FLAVODOXIN_LIKE"/>
    <property type="match status" value="1"/>
</dbReference>
<dbReference type="AlphaFoldDB" id="V5WDL4"/>
<dbReference type="Proteomes" id="UP000018680">
    <property type="component" value="Chromosome"/>
</dbReference>
<evidence type="ECO:0000313" key="3">
    <source>
        <dbReference type="EMBL" id="AHC13903.1"/>
    </source>
</evidence>
<dbReference type="NCBIfam" id="TIGR01755">
    <property type="entry name" value="flav_wrbA"/>
    <property type="match status" value="1"/>
</dbReference>
<dbReference type="InterPro" id="IPR008254">
    <property type="entry name" value="Flavodoxin/NO_synth"/>
</dbReference>
<dbReference type="EMBL" id="CP006939">
    <property type="protein sequence ID" value="AHC13903.1"/>
    <property type="molecule type" value="Genomic_DNA"/>
</dbReference>
<keyword evidence="4" id="KW-1185">Reference proteome</keyword>
<dbReference type="Pfam" id="PF03358">
    <property type="entry name" value="FMN_red"/>
    <property type="match status" value="1"/>
</dbReference>
<dbReference type="PATRIC" id="fig|1307761.3.peg.471"/>
<dbReference type="Gene3D" id="3.40.50.360">
    <property type="match status" value="1"/>
</dbReference>
<name>V5WDL4_9SPIO</name>
<dbReference type="NCBIfam" id="NF002999">
    <property type="entry name" value="PRK03767.1"/>
    <property type="match status" value="1"/>
</dbReference>
<dbReference type="GO" id="GO:0016020">
    <property type="term" value="C:membrane"/>
    <property type="evidence" value="ECO:0007669"/>
    <property type="project" value="TreeGrafter"/>
</dbReference>
<evidence type="ECO:0000313" key="4">
    <source>
        <dbReference type="Proteomes" id="UP000018680"/>
    </source>
</evidence>
<dbReference type="SUPFAM" id="SSF52218">
    <property type="entry name" value="Flavoproteins"/>
    <property type="match status" value="1"/>
</dbReference>
<comment type="similarity">
    <text evidence="1">Belongs to the WrbA family.</text>
</comment>
<dbReference type="PANTHER" id="PTHR30546">
    <property type="entry name" value="FLAVODOXIN-RELATED PROTEIN WRBA-RELATED"/>
    <property type="match status" value="1"/>
</dbReference>
<dbReference type="GO" id="GO:0010181">
    <property type="term" value="F:FMN binding"/>
    <property type="evidence" value="ECO:0007669"/>
    <property type="project" value="InterPro"/>
</dbReference>
<dbReference type="OrthoDB" id="9801479at2"/>
<dbReference type="GO" id="GO:0003955">
    <property type="term" value="F:NAD(P)H dehydrogenase (quinone) activity"/>
    <property type="evidence" value="ECO:0007669"/>
    <property type="project" value="InterPro"/>
</dbReference>
<reference evidence="3 4" key="1">
    <citation type="journal article" date="2015" name="Stand. Genomic Sci.">
        <title>Complete genome sequence and description of Salinispira pacifica gen. nov., sp. nov., a novel spirochaete isolated form a hypersaline microbial mat.</title>
        <authorList>
            <person name="Ben Hania W."/>
            <person name="Joseph M."/>
            <person name="Schumann P."/>
            <person name="Bunk B."/>
            <person name="Fiebig A."/>
            <person name="Sproer C."/>
            <person name="Klenk H.P."/>
            <person name="Fardeau M.L."/>
            <person name="Spring S."/>
        </authorList>
    </citation>
    <scope>NUCLEOTIDE SEQUENCE [LARGE SCALE GENOMIC DNA]</scope>
    <source>
        <strain evidence="3 4">L21-RPul-D2</strain>
    </source>
</reference>
<gene>
    <name evidence="3" type="ORF">L21SP2_0471</name>
</gene>
<dbReference type="FunFam" id="3.40.50.360:FF:000001">
    <property type="entry name" value="NAD(P)H dehydrogenase (Quinone) FQR1-like"/>
    <property type="match status" value="1"/>
</dbReference>
<dbReference type="RefSeq" id="WP_024266835.1">
    <property type="nucleotide sequence ID" value="NC_023035.1"/>
</dbReference>
<sequence>MKIKVFFYSTYGHNYLMAKAAAEGVKEAGGEVELKRFPETIPAEVLEQMGALEAQKAFADVPELTPRDFGDADGFILVSATRYGTVPGQVQNILDQTGGQWAGQSLEGKVGSAMVGTATQHGGHETAISTIHRFFFHQGMVVAGLPYTFQGQMRVDEITGGSPYGAGTIAAGDGSRMPSENELAAARFQGKRTAQLAGKLSD</sequence>
<proteinExistence type="inferred from homology"/>
<organism evidence="3 4">
    <name type="scientific">Salinispira pacifica</name>
    <dbReference type="NCBI Taxonomy" id="1307761"/>
    <lineage>
        <taxon>Bacteria</taxon>
        <taxon>Pseudomonadati</taxon>
        <taxon>Spirochaetota</taxon>
        <taxon>Spirochaetia</taxon>
        <taxon>Spirochaetales</taxon>
        <taxon>Spirochaetaceae</taxon>
        <taxon>Salinispira</taxon>
    </lineage>
</organism>
<dbReference type="InterPro" id="IPR029039">
    <property type="entry name" value="Flavoprotein-like_sf"/>
</dbReference>
<evidence type="ECO:0000259" key="2">
    <source>
        <dbReference type="PROSITE" id="PS50902"/>
    </source>
</evidence>
<evidence type="ECO:0000256" key="1">
    <source>
        <dbReference type="ARBA" id="ARBA00006961"/>
    </source>
</evidence>
<dbReference type="KEGG" id="slr:L21SP2_0471"/>
<accession>V5WDL4</accession>
<protein>
    <submittedName>
        <fullName evidence="3">Flavoprotein wrbA</fullName>
    </submittedName>
</protein>
<dbReference type="STRING" id="1307761.L21SP2_0471"/>